<dbReference type="AlphaFoldDB" id="Q10ZW8"/>
<sequence length="115" mass="12651">MAIANLSVLGNIGSWMGFPIVDQVVDQINSLKKEVNCLSEVSTSTINGKVTSTINGKVQEIEFTPEVEIHENNNGIDLRLEIPGLDFQGLGLQVNAERVEIKGKNRQDTEVEEQD</sequence>
<organism evidence="3">
    <name type="scientific">Trichodesmium erythraeum (strain IMS101)</name>
    <dbReference type="NCBI Taxonomy" id="203124"/>
    <lineage>
        <taxon>Bacteria</taxon>
        <taxon>Bacillati</taxon>
        <taxon>Cyanobacteriota</taxon>
        <taxon>Cyanophyceae</taxon>
        <taxon>Oscillatoriophycideae</taxon>
        <taxon>Oscillatoriales</taxon>
        <taxon>Microcoleaceae</taxon>
        <taxon>Trichodesmium</taxon>
    </lineage>
</organism>
<dbReference type="HOGENOM" id="CLU_2107948_0_0_3"/>
<dbReference type="eggNOG" id="COG0071">
    <property type="taxonomic scope" value="Bacteria"/>
</dbReference>
<gene>
    <name evidence="3" type="ordered locus">Tery_3062</name>
</gene>
<comment type="similarity">
    <text evidence="1">Belongs to the small heat shock protein (HSP20) family.</text>
</comment>
<feature type="domain" description="SHSP" evidence="2">
    <location>
        <begin position="58"/>
        <end position="115"/>
    </location>
</feature>
<dbReference type="PROSITE" id="PS01031">
    <property type="entry name" value="SHSP"/>
    <property type="match status" value="1"/>
</dbReference>
<evidence type="ECO:0000256" key="1">
    <source>
        <dbReference type="PROSITE-ProRule" id="PRU00285"/>
    </source>
</evidence>
<accession>Q10ZW8</accession>
<protein>
    <recommendedName>
        <fullName evidence="2">SHSP domain-containing protein</fullName>
    </recommendedName>
</protein>
<dbReference type="InterPro" id="IPR008978">
    <property type="entry name" value="HSP20-like_chaperone"/>
</dbReference>
<evidence type="ECO:0000313" key="3">
    <source>
        <dbReference type="EMBL" id="ABG52206.1"/>
    </source>
</evidence>
<dbReference type="Gene3D" id="2.60.40.790">
    <property type="match status" value="1"/>
</dbReference>
<dbReference type="KEGG" id="ter:Tery_3062"/>
<dbReference type="SUPFAM" id="SSF49764">
    <property type="entry name" value="HSP20-like chaperones"/>
    <property type="match status" value="1"/>
</dbReference>
<name>Q10ZW8_TRIEI</name>
<dbReference type="RefSeq" id="WP_011612557.1">
    <property type="nucleotide sequence ID" value="NC_008312.1"/>
</dbReference>
<proteinExistence type="inferred from homology"/>
<dbReference type="InterPro" id="IPR002068">
    <property type="entry name" value="A-crystallin/Hsp20_dom"/>
</dbReference>
<reference evidence="3" key="1">
    <citation type="submission" date="2006-06" db="EMBL/GenBank/DDBJ databases">
        <title>Complete sequence of Trichodesmium erythraeum IMS101.</title>
        <authorList>
            <consortium name="US DOE Joint Genome Institute"/>
            <person name="Copeland A."/>
            <person name="Lucas S."/>
            <person name="Lapidus A."/>
            <person name="Barry K."/>
            <person name="Detter J.C."/>
            <person name="Glavina del Rio T."/>
            <person name="Hammon N."/>
            <person name="Israni S."/>
            <person name="Dalin E."/>
            <person name="Tice H."/>
            <person name="Pitluck S."/>
            <person name="Kiss H."/>
            <person name="Munk A.C."/>
            <person name="Brettin T."/>
            <person name="Bruce D."/>
            <person name="Han C."/>
            <person name="Tapia R."/>
            <person name="Gilna P."/>
            <person name="Schmutz J."/>
            <person name="Larimer F."/>
            <person name="Land M."/>
            <person name="Hauser L."/>
            <person name="Kyrpides N."/>
            <person name="Kim E."/>
            <person name="Richardson P."/>
        </authorList>
    </citation>
    <scope>NUCLEOTIDE SEQUENCE [LARGE SCALE GENOMIC DNA]</scope>
    <source>
        <strain evidence="3">IMS101</strain>
    </source>
</reference>
<evidence type="ECO:0000259" key="2">
    <source>
        <dbReference type="PROSITE" id="PS01031"/>
    </source>
</evidence>
<dbReference type="EMBL" id="CP000393">
    <property type="protein sequence ID" value="ABG52206.1"/>
    <property type="molecule type" value="Genomic_DNA"/>
</dbReference>